<gene>
    <name evidence="1" type="primary">ccdc134</name>
    <name evidence="1" type="ORF">AOXY_G27113</name>
</gene>
<dbReference type="EMBL" id="JAGXEW010000031">
    <property type="protein sequence ID" value="KAK1155341.1"/>
    <property type="molecule type" value="Genomic_DNA"/>
</dbReference>
<evidence type="ECO:0000313" key="1">
    <source>
        <dbReference type="EMBL" id="KAK1155341.1"/>
    </source>
</evidence>
<proteinExistence type="predicted"/>
<comment type="caution">
    <text evidence="1">The sequence shown here is derived from an EMBL/GenBank/DDBJ whole genome shotgun (WGS) entry which is preliminary data.</text>
</comment>
<evidence type="ECO:0000313" key="2">
    <source>
        <dbReference type="Proteomes" id="UP001230051"/>
    </source>
</evidence>
<dbReference type="PANTHER" id="PTHR14735:SF1">
    <property type="entry name" value="COILED-COIL DOMAIN-CONTAINING PROTEIN 134"/>
    <property type="match status" value="1"/>
</dbReference>
<protein>
    <submittedName>
        <fullName evidence="1">Coiled-coil domain-containing protein 134-like</fullName>
    </submittedName>
</protein>
<reference evidence="1" key="1">
    <citation type="submission" date="2022-02" db="EMBL/GenBank/DDBJ databases">
        <title>Atlantic sturgeon de novo genome assembly.</title>
        <authorList>
            <person name="Stock M."/>
            <person name="Klopp C."/>
            <person name="Guiguen Y."/>
            <person name="Cabau C."/>
            <person name="Parinello H."/>
            <person name="Santidrian Yebra-Pimentel E."/>
            <person name="Kuhl H."/>
            <person name="Dirks R.P."/>
            <person name="Guessner J."/>
            <person name="Wuertz S."/>
            <person name="Du K."/>
            <person name="Schartl M."/>
        </authorList>
    </citation>
    <scope>NUCLEOTIDE SEQUENCE</scope>
    <source>
        <strain evidence="1">STURGEONOMICS-FGT-2020</strain>
        <tissue evidence="1">Whole blood</tissue>
    </source>
</reference>
<accession>A0AAD8FVI5</accession>
<dbReference type="Proteomes" id="UP001230051">
    <property type="component" value="Unassembled WGS sequence"/>
</dbReference>
<name>A0AAD8FVI5_ACIOX</name>
<dbReference type="AlphaFoldDB" id="A0AAD8FVI5"/>
<dbReference type="Pfam" id="PF15002">
    <property type="entry name" value="ERK-JNK_inhib"/>
    <property type="match status" value="1"/>
</dbReference>
<dbReference type="InterPro" id="IPR026321">
    <property type="entry name" value="CC134"/>
</dbReference>
<organism evidence="1 2">
    <name type="scientific">Acipenser oxyrinchus oxyrinchus</name>
    <dbReference type="NCBI Taxonomy" id="40147"/>
    <lineage>
        <taxon>Eukaryota</taxon>
        <taxon>Metazoa</taxon>
        <taxon>Chordata</taxon>
        <taxon>Craniata</taxon>
        <taxon>Vertebrata</taxon>
        <taxon>Euteleostomi</taxon>
        <taxon>Actinopterygii</taxon>
        <taxon>Chondrostei</taxon>
        <taxon>Acipenseriformes</taxon>
        <taxon>Acipenseridae</taxon>
        <taxon>Acipenser</taxon>
    </lineage>
</organism>
<sequence length="69" mass="7815">MQLSALKNLVELNDVNQQYKIMYIMLKGCVQCCVLEDSRAVLIAANVQPDDTFPQEEKLKEGETRADLV</sequence>
<dbReference type="PANTHER" id="PTHR14735">
    <property type="entry name" value="COILED-COIL DOMAIN-CONTAINING PROTEIN 134"/>
    <property type="match status" value="1"/>
</dbReference>
<keyword evidence="2" id="KW-1185">Reference proteome</keyword>